<accession>A0AAV6N6V6</accession>
<protein>
    <submittedName>
        <fullName evidence="1">Uncharacterized protein</fullName>
    </submittedName>
</protein>
<gene>
    <name evidence="1" type="ORF">SDJN03_12651</name>
</gene>
<reference evidence="1 2" key="1">
    <citation type="journal article" date="2021" name="Hortic Res">
        <title>The domestication of Cucurbita argyrosperma as revealed by the genome of its wild relative.</title>
        <authorList>
            <person name="Barrera-Redondo J."/>
            <person name="Sanchez-de la Vega G."/>
            <person name="Aguirre-Liguori J.A."/>
            <person name="Castellanos-Morales G."/>
            <person name="Gutierrez-Guerrero Y.T."/>
            <person name="Aguirre-Dugua X."/>
            <person name="Aguirre-Planter E."/>
            <person name="Tenaillon M.I."/>
            <person name="Lira-Saade R."/>
            <person name="Eguiarte L.E."/>
        </authorList>
    </citation>
    <scope>NUCLEOTIDE SEQUENCE [LARGE SCALE GENOMIC DNA]</scope>
    <source>
        <strain evidence="1">JBR-2021</strain>
    </source>
</reference>
<sequence>MGIEPGISGFVDQRLIHWAMESYDREAWAADSIPEAWAEGLIHLSIFKRKTIDKNDSTGDRTQSLWFRRPAPYPLGHGVVRPPAPYPSGHGVDRKAWAADQRLIHWAMESYDSKAWAALQFLCPFSKRKVIDKDDSSEDRTQSHWFRRPASYPLGYEVVRP</sequence>
<organism evidence="1 2">
    <name type="scientific">Cucurbita argyrosperma subsp. sororia</name>
    <dbReference type="NCBI Taxonomy" id="37648"/>
    <lineage>
        <taxon>Eukaryota</taxon>
        <taxon>Viridiplantae</taxon>
        <taxon>Streptophyta</taxon>
        <taxon>Embryophyta</taxon>
        <taxon>Tracheophyta</taxon>
        <taxon>Spermatophyta</taxon>
        <taxon>Magnoliopsida</taxon>
        <taxon>eudicotyledons</taxon>
        <taxon>Gunneridae</taxon>
        <taxon>Pentapetalae</taxon>
        <taxon>rosids</taxon>
        <taxon>fabids</taxon>
        <taxon>Cucurbitales</taxon>
        <taxon>Cucurbitaceae</taxon>
        <taxon>Cucurbiteae</taxon>
        <taxon>Cucurbita</taxon>
    </lineage>
</organism>
<dbReference type="Proteomes" id="UP000685013">
    <property type="component" value="Chromosome 8"/>
</dbReference>
<comment type="caution">
    <text evidence="1">The sequence shown here is derived from an EMBL/GenBank/DDBJ whole genome shotgun (WGS) entry which is preliminary data.</text>
</comment>
<name>A0AAV6N6V6_9ROSI</name>
<evidence type="ECO:0000313" key="1">
    <source>
        <dbReference type="EMBL" id="KAG6593175.1"/>
    </source>
</evidence>
<dbReference type="EMBL" id="JAGKQH010000008">
    <property type="protein sequence ID" value="KAG6593175.1"/>
    <property type="molecule type" value="Genomic_DNA"/>
</dbReference>
<proteinExistence type="predicted"/>
<dbReference type="AlphaFoldDB" id="A0AAV6N6V6"/>
<keyword evidence="2" id="KW-1185">Reference proteome</keyword>
<evidence type="ECO:0000313" key="2">
    <source>
        <dbReference type="Proteomes" id="UP000685013"/>
    </source>
</evidence>
<feature type="non-terminal residue" evidence="1">
    <location>
        <position position="1"/>
    </location>
</feature>